<dbReference type="PANTHER" id="PTHR36513">
    <property type="entry name" value="ABC TRANSMEMBRANE TYPE-1 DOMAIN-CONTAINING PROTEIN"/>
    <property type="match status" value="1"/>
</dbReference>
<name>A0A7W9EWP7_9RHOB</name>
<dbReference type="PROSITE" id="PS51318">
    <property type="entry name" value="TAT"/>
    <property type="match status" value="1"/>
</dbReference>
<dbReference type="PIRSF" id="PIRSF033909">
    <property type="entry name" value="UCP033909"/>
    <property type="match status" value="1"/>
</dbReference>
<sequence length="357" mass="38646">MTSSSLLNRRRFVLLSSASMVSACAARGTLTPVVPAPNDTIRPIFVVTDRMVDPDFRPIDGGRLTTSFGRFDVRVPASHVVGQVEYPDPDDNDNAATFGITQTQRYDTQASLIAAINDTENTGADVQVFIHGYNNTMAEGIYRHAQIAHDYDLEGPQISYAWPSAGSSFGYLSDRDSVLISRDGLENLLTALSQNNTRKISIFAHSMGCLLLMETLRQMAIKHDHAGFPAFSSVVLIAPDIDMDLFERQVTRIGVLPDPFTVMISTADRALQLSSLLSGDTDRLGSTTEIGRLQALGVNVIDLSDFDDTGETHHITAASSPSAISLLRGLRNSSFANNPTRTAPSLAEIAFPALKGN</sequence>
<feature type="chain" id="PRO_5031575563" evidence="1">
    <location>
        <begin position="26"/>
        <end position="357"/>
    </location>
</feature>
<comment type="caution">
    <text evidence="2">The sequence shown here is derived from an EMBL/GenBank/DDBJ whole genome shotgun (WGS) entry which is preliminary data.</text>
</comment>
<dbReference type="Proteomes" id="UP000535415">
    <property type="component" value="Unassembled WGS sequence"/>
</dbReference>
<dbReference type="InterPro" id="IPR006311">
    <property type="entry name" value="TAT_signal"/>
</dbReference>
<feature type="signal peptide" evidence="1">
    <location>
        <begin position="1"/>
        <end position="25"/>
    </location>
</feature>
<keyword evidence="3" id="KW-1185">Reference proteome</keyword>
<evidence type="ECO:0000313" key="3">
    <source>
        <dbReference type="Proteomes" id="UP000535415"/>
    </source>
</evidence>
<accession>A0A7W9EWP7</accession>
<evidence type="ECO:0000256" key="1">
    <source>
        <dbReference type="SAM" id="SignalP"/>
    </source>
</evidence>
<gene>
    <name evidence="2" type="ORF">FHS72_000423</name>
</gene>
<dbReference type="SUPFAM" id="SSF53474">
    <property type="entry name" value="alpha/beta-Hydrolases"/>
    <property type="match status" value="1"/>
</dbReference>
<organism evidence="2 3">
    <name type="scientific">Yoonia ponticola</name>
    <dbReference type="NCBI Taxonomy" id="1524255"/>
    <lineage>
        <taxon>Bacteria</taxon>
        <taxon>Pseudomonadati</taxon>
        <taxon>Pseudomonadota</taxon>
        <taxon>Alphaproteobacteria</taxon>
        <taxon>Rhodobacterales</taxon>
        <taxon>Paracoccaceae</taxon>
        <taxon>Yoonia</taxon>
    </lineage>
</organism>
<proteinExistence type="predicted"/>
<dbReference type="InterPro" id="IPR010297">
    <property type="entry name" value="DUF900_hydrolase"/>
</dbReference>
<dbReference type="Pfam" id="PF05990">
    <property type="entry name" value="DUF900"/>
    <property type="match status" value="1"/>
</dbReference>
<dbReference type="EMBL" id="JACIJM010000001">
    <property type="protein sequence ID" value="MBB5720819.1"/>
    <property type="molecule type" value="Genomic_DNA"/>
</dbReference>
<dbReference type="PANTHER" id="PTHR36513:SF1">
    <property type="entry name" value="TRANSMEMBRANE PROTEIN"/>
    <property type="match status" value="1"/>
</dbReference>
<keyword evidence="1" id="KW-0732">Signal</keyword>
<protein>
    <submittedName>
        <fullName evidence="2">Esterase/lipase superfamily enzyme</fullName>
    </submittedName>
</protein>
<dbReference type="InterPro" id="IPR014586">
    <property type="entry name" value="UCP033909"/>
</dbReference>
<dbReference type="RefSeq" id="WP_183524797.1">
    <property type="nucleotide sequence ID" value="NZ_JACIJM010000001.1"/>
</dbReference>
<dbReference type="InterPro" id="IPR029058">
    <property type="entry name" value="AB_hydrolase_fold"/>
</dbReference>
<reference evidence="2 3" key="1">
    <citation type="submission" date="2020-08" db="EMBL/GenBank/DDBJ databases">
        <title>Genomic Encyclopedia of Type Strains, Phase IV (KMG-IV): sequencing the most valuable type-strain genomes for metagenomic binning, comparative biology and taxonomic classification.</title>
        <authorList>
            <person name="Goeker M."/>
        </authorList>
    </citation>
    <scope>NUCLEOTIDE SEQUENCE [LARGE SCALE GENOMIC DNA]</scope>
    <source>
        <strain evidence="2 3">DSM 101064</strain>
    </source>
</reference>
<evidence type="ECO:0000313" key="2">
    <source>
        <dbReference type="EMBL" id="MBB5720819.1"/>
    </source>
</evidence>
<dbReference type="AlphaFoldDB" id="A0A7W9EWP7"/>
<dbReference type="Gene3D" id="3.40.50.1820">
    <property type="entry name" value="alpha/beta hydrolase"/>
    <property type="match status" value="1"/>
</dbReference>